<evidence type="ECO:0000313" key="12">
    <source>
        <dbReference type="EMBL" id="VDN47779.1"/>
    </source>
</evidence>
<dbReference type="InterPro" id="IPR002347">
    <property type="entry name" value="SDR_fam"/>
</dbReference>
<evidence type="ECO:0000256" key="4">
    <source>
        <dbReference type="ARBA" id="ARBA00022857"/>
    </source>
</evidence>
<evidence type="ECO:0000256" key="3">
    <source>
        <dbReference type="ARBA" id="ARBA00012948"/>
    </source>
</evidence>
<sequence length="246" mass="26619">MADYKVALITGGNTGIGKVIALELAKEGHDILLNYVFDEAAALEVKSQVEAIGTRCELLYGDISDFGVVEKMMEDAFKIFGRIDVLVNNAGITRDNLIMRMSEDEFDAVINVNLKGTFNCCKHIARKMLKQKEGKIINIASIVGVMGNVGQVNYSASKAGVIGLTKTLAREFASRGIKVNAIAPGFIKTAMTDKMPEQARTEMIANIPLNRLGEPKDIADLVVFLASEKADYITGQIIGVNGGLYI</sequence>
<dbReference type="Gene3D" id="3.40.50.720">
    <property type="entry name" value="NAD(P)-binding Rossmann-like Domain"/>
    <property type="match status" value="1"/>
</dbReference>
<evidence type="ECO:0000256" key="10">
    <source>
        <dbReference type="RuleBase" id="RU366074"/>
    </source>
</evidence>
<dbReference type="NCBIfam" id="TIGR01830">
    <property type="entry name" value="3oxo_ACP_reduc"/>
    <property type="match status" value="1"/>
</dbReference>
<dbReference type="GO" id="GO:0051287">
    <property type="term" value="F:NAD binding"/>
    <property type="evidence" value="ECO:0007669"/>
    <property type="project" value="UniProtKB-UniRule"/>
</dbReference>
<dbReference type="EMBL" id="LR130778">
    <property type="protein sequence ID" value="VDN47779.1"/>
    <property type="molecule type" value="Genomic_DNA"/>
</dbReference>
<dbReference type="PRINTS" id="PR00080">
    <property type="entry name" value="SDRFAMILY"/>
</dbReference>
<keyword evidence="10" id="KW-0444">Lipid biosynthesis</keyword>
<keyword evidence="10" id="KW-0443">Lipid metabolism</keyword>
<evidence type="ECO:0000256" key="8">
    <source>
        <dbReference type="PIRSR" id="PIRSR611284-1"/>
    </source>
</evidence>
<keyword evidence="10" id="KW-0275">Fatty acid biosynthesis</keyword>
<evidence type="ECO:0000313" key="13">
    <source>
        <dbReference type="Proteomes" id="UP000279029"/>
    </source>
</evidence>
<keyword evidence="6" id="KW-0753">Steroid metabolism</keyword>
<feature type="binding site" evidence="9">
    <location>
        <position position="89"/>
    </location>
    <ligand>
        <name>NADP(+)</name>
        <dbReference type="ChEBI" id="CHEBI:58349"/>
    </ligand>
</feature>
<dbReference type="GO" id="GO:0008202">
    <property type="term" value="P:steroid metabolic process"/>
    <property type="evidence" value="ECO:0007669"/>
    <property type="project" value="UniProtKB-KW"/>
</dbReference>
<dbReference type="PANTHER" id="PTHR42879:SF2">
    <property type="entry name" value="3-OXOACYL-[ACYL-CARRIER-PROTEIN] REDUCTASE FABG"/>
    <property type="match status" value="1"/>
</dbReference>
<comment type="subunit">
    <text evidence="10">Homotetramer.</text>
</comment>
<keyword evidence="10" id="KW-0276">Fatty acid metabolism</keyword>
<evidence type="ECO:0000256" key="6">
    <source>
        <dbReference type="ARBA" id="ARBA00023221"/>
    </source>
</evidence>
<dbReference type="PROSITE" id="PS00061">
    <property type="entry name" value="ADH_SHORT"/>
    <property type="match status" value="1"/>
</dbReference>
<evidence type="ECO:0000256" key="2">
    <source>
        <dbReference type="ARBA" id="ARBA00006484"/>
    </source>
</evidence>
<dbReference type="InterPro" id="IPR036291">
    <property type="entry name" value="NAD(P)-bd_dom_sf"/>
</dbReference>
<dbReference type="GO" id="GO:0004316">
    <property type="term" value="F:3-oxoacyl-[acyl-carrier-protein] reductase (NADPH) activity"/>
    <property type="evidence" value="ECO:0007669"/>
    <property type="project" value="UniProtKB-UniRule"/>
</dbReference>
<feature type="domain" description="Ketoreductase" evidence="11">
    <location>
        <begin position="5"/>
        <end position="185"/>
    </location>
</feature>
<keyword evidence="4 9" id="KW-0521">NADP</keyword>
<dbReference type="InterPro" id="IPR011284">
    <property type="entry name" value="3oxo_ACP_reduc"/>
</dbReference>
<dbReference type="GO" id="GO:0006633">
    <property type="term" value="P:fatty acid biosynthetic process"/>
    <property type="evidence" value="ECO:0007669"/>
    <property type="project" value="UniProtKB-UniPathway"/>
</dbReference>
<organism evidence="12 13">
    <name type="scientific">Petrocella atlantisensis</name>
    <dbReference type="NCBI Taxonomy" id="2173034"/>
    <lineage>
        <taxon>Bacteria</taxon>
        <taxon>Bacillati</taxon>
        <taxon>Bacillota</taxon>
        <taxon>Clostridia</taxon>
        <taxon>Lachnospirales</taxon>
        <taxon>Vallitaleaceae</taxon>
        <taxon>Petrocella</taxon>
    </lineage>
</organism>
<dbReference type="InterPro" id="IPR020904">
    <property type="entry name" value="Sc_DH/Rdtase_CS"/>
</dbReference>
<dbReference type="RefSeq" id="WP_125137030.1">
    <property type="nucleotide sequence ID" value="NZ_LR130778.1"/>
</dbReference>
<comment type="catalytic activity">
    <reaction evidence="7 10">
        <text>a (3R)-hydroxyacyl-[ACP] + NADP(+) = a 3-oxoacyl-[ACP] + NADPH + H(+)</text>
        <dbReference type="Rhea" id="RHEA:17397"/>
        <dbReference type="Rhea" id="RHEA-COMP:9916"/>
        <dbReference type="Rhea" id="RHEA-COMP:9945"/>
        <dbReference type="ChEBI" id="CHEBI:15378"/>
        <dbReference type="ChEBI" id="CHEBI:57783"/>
        <dbReference type="ChEBI" id="CHEBI:58349"/>
        <dbReference type="ChEBI" id="CHEBI:78776"/>
        <dbReference type="ChEBI" id="CHEBI:78827"/>
        <dbReference type="EC" id="1.1.1.100"/>
    </reaction>
</comment>
<evidence type="ECO:0000256" key="5">
    <source>
        <dbReference type="ARBA" id="ARBA00023002"/>
    </source>
</evidence>
<dbReference type="AlphaFoldDB" id="A0A3P7S5S4"/>
<evidence type="ECO:0000259" key="11">
    <source>
        <dbReference type="SMART" id="SM00822"/>
    </source>
</evidence>
<protein>
    <recommendedName>
        <fullName evidence="3 10">3-oxoacyl-[acyl-carrier-protein] reductase</fullName>
        <ecNumber evidence="3 10">1.1.1.100</ecNumber>
    </recommendedName>
</protein>
<proteinExistence type="inferred from homology"/>
<evidence type="ECO:0000256" key="1">
    <source>
        <dbReference type="ARBA" id="ARBA00005194"/>
    </source>
</evidence>
<dbReference type="InterPro" id="IPR057326">
    <property type="entry name" value="KR_dom"/>
</dbReference>
<feature type="binding site" evidence="9">
    <location>
        <position position="187"/>
    </location>
    <ligand>
        <name>NADP(+)</name>
        <dbReference type="ChEBI" id="CHEBI:58349"/>
    </ligand>
</feature>
<comment type="pathway">
    <text evidence="1 10">Lipid metabolism; fatty acid biosynthesis.</text>
</comment>
<comment type="similarity">
    <text evidence="2 10">Belongs to the short-chain dehydrogenases/reductases (SDR) family.</text>
</comment>
<dbReference type="NCBIfam" id="NF009466">
    <property type="entry name" value="PRK12826.1-2"/>
    <property type="match status" value="1"/>
</dbReference>
<dbReference type="SUPFAM" id="SSF51735">
    <property type="entry name" value="NAD(P)-binding Rossmann-fold domains"/>
    <property type="match status" value="1"/>
</dbReference>
<dbReference type="InterPro" id="IPR050259">
    <property type="entry name" value="SDR"/>
</dbReference>
<accession>A0A3P7S5S4</accession>
<keyword evidence="13" id="KW-1185">Reference proteome</keyword>
<dbReference type="KEGG" id="cbar:PATL70BA_1888"/>
<dbReference type="PRINTS" id="PR00081">
    <property type="entry name" value="GDHRDH"/>
</dbReference>
<comment type="function">
    <text evidence="10">Catalyzes the NADPH-dependent reduction of beta-ketoacyl-ACP substrates to beta-hydroxyacyl-ACP products, the first reductive step in the elongation cycle of fatty acid biosynthesis.</text>
</comment>
<dbReference type="UniPathway" id="UPA00094"/>
<evidence type="ECO:0000256" key="7">
    <source>
        <dbReference type="ARBA" id="ARBA00048508"/>
    </source>
</evidence>
<dbReference type="CDD" id="cd05333">
    <property type="entry name" value="BKR_SDR_c"/>
    <property type="match status" value="1"/>
</dbReference>
<dbReference type="NCBIfam" id="NF005559">
    <property type="entry name" value="PRK07231.1"/>
    <property type="match status" value="1"/>
</dbReference>
<dbReference type="Pfam" id="PF13561">
    <property type="entry name" value="adh_short_C2"/>
    <property type="match status" value="1"/>
</dbReference>
<dbReference type="Proteomes" id="UP000279029">
    <property type="component" value="Chromosome"/>
</dbReference>
<feature type="active site" description="Proton acceptor" evidence="8">
    <location>
        <position position="154"/>
    </location>
</feature>
<dbReference type="SMART" id="SM00822">
    <property type="entry name" value="PKS_KR"/>
    <property type="match status" value="1"/>
</dbReference>
<name>A0A3P7S5S4_9FIRM</name>
<dbReference type="FunFam" id="3.40.50.720:FF:000115">
    <property type="entry name" value="3-oxoacyl-[acyl-carrier-protein] reductase FabG"/>
    <property type="match status" value="1"/>
</dbReference>
<reference evidence="12 13" key="1">
    <citation type="submission" date="2018-09" db="EMBL/GenBank/DDBJ databases">
        <authorList>
            <person name="Postec A."/>
        </authorList>
    </citation>
    <scope>NUCLEOTIDE SEQUENCE [LARGE SCALE GENOMIC DNA]</scope>
    <source>
        <strain evidence="12">70B-A</strain>
    </source>
</reference>
<gene>
    <name evidence="12" type="primary">fabG</name>
    <name evidence="12" type="ORF">PATL70BA_1888</name>
</gene>
<dbReference type="PANTHER" id="PTHR42879">
    <property type="entry name" value="3-OXOACYL-(ACYL-CARRIER-PROTEIN) REDUCTASE"/>
    <property type="match status" value="1"/>
</dbReference>
<evidence type="ECO:0000256" key="9">
    <source>
        <dbReference type="PIRSR" id="PIRSR611284-2"/>
    </source>
</evidence>
<dbReference type="OrthoDB" id="9803333at2"/>
<keyword evidence="5 10" id="KW-0560">Oxidoreductase</keyword>
<feature type="binding site" evidence="9">
    <location>
        <begin position="154"/>
        <end position="158"/>
    </location>
    <ligand>
        <name>NADP(+)</name>
        <dbReference type="ChEBI" id="CHEBI:58349"/>
    </ligand>
</feature>
<dbReference type="EC" id="1.1.1.100" evidence="3 10"/>